<dbReference type="PROSITE" id="PS00879">
    <property type="entry name" value="ODR_DC_2_2"/>
    <property type="match status" value="1"/>
</dbReference>
<reference evidence="12" key="1">
    <citation type="submission" date="2023-05" db="EMBL/GenBank/DDBJ databases">
        <title>Mycoplasma phocimorsus sp. nov., isolated from Scandinavian patients with seal finger or septic arthritis after contact with seals.</title>
        <authorList>
            <person name="Skafte-Holm A."/>
            <person name="Pedersen T.R."/>
            <person name="Froelund M."/>
            <person name="Stegger M."/>
            <person name="Qvortrup K."/>
            <person name="Michaels D.L."/>
            <person name="Brown D.R."/>
            <person name="Jensen J.S."/>
        </authorList>
    </citation>
    <scope>NUCLEOTIDE SEQUENCE</scope>
    <source>
        <strain evidence="12">M5725</strain>
    </source>
</reference>
<dbReference type="PROSITE" id="PS50928">
    <property type="entry name" value="ABC_TM1"/>
    <property type="match status" value="1"/>
</dbReference>
<feature type="transmembrane region" description="Helical" evidence="9">
    <location>
        <begin position="891"/>
        <end position="912"/>
    </location>
</feature>
<keyword evidence="7 9" id="KW-1133">Transmembrane helix</keyword>
<proteinExistence type="inferred from homology"/>
<evidence type="ECO:0000256" key="7">
    <source>
        <dbReference type="ARBA" id="ARBA00022989"/>
    </source>
</evidence>
<dbReference type="RefSeq" id="WP_283827236.1">
    <property type="nucleotide sequence ID" value="NZ_JASDDP010000015.1"/>
</dbReference>
<comment type="subcellular location">
    <subcellularLocation>
        <location evidence="1 9">Cell membrane</location>
        <topology evidence="1 9">Multi-pass membrane protein</topology>
    </subcellularLocation>
</comment>
<sequence length="981" mass="112765">MSLISVLQQNDNKTTKAVKDIKIKEKIISLTNHYKSVKKRIKTDLKEKNRIASTEYKNEILVLKSLKRLYWNEVKKQKAKLEYKIAQEKALVKIIDGKNVELELKNAIEKNQLETLIFSQSNEQENINSLKELSSKALLNTQNKDRIKKYKQEFQMEIKNLKEKYFYAEESRKNKTIKLIKKLKEKLNLELKQIKKENKLSLIENETKYKNAILNAKKDYISALHFIRNNDIYLNSYGDPVSEILGLKEIISLVKSKKFNDILNISEIKNTKRNAIVKKFNITKSQINNIVERFQVNEEKYTNDLILAHNSFFIYKKILIENLTEERIILLLNDLKKANSQFISLNNFSGLDSIKTQYENGDFDIEFIEITTKNKKFFKELKSAALKIKKCIKTINFTQAEKLIELTLNYDTYLEKVKIMDRFAQNREIIKSKLEAKVPNKDKIKNQQHILLNDYREKVLWVKNSDWTKEAKKNKLEELKFKFKTSFRAVILNDEYYSLKDRLRFSYLEEKRELDKVQKINETTIDDEIKKIPTKAKKGSASLATIASFLFPGIGQIINKEWLKGGIFLIISLILYIILVPYIFGAYPLPQTVEISGVLNGIFGFWNLSPSIDIGGGFGINYHDPRIRIIEGIISIIFIVFWILIAISASADAYRSGKLRELGYRQKNNRDTIKFLKGQGLPLLFSLPAFIMIMFIVILPLIATILIAFTNYGAKGHQPPSNPLNWIGFDNFKDLFTGSSGRSFSYVTSWTLIWTFSVTIITIVVGTLLALIVDNPRMKAKKLWSLIFILPWSVPAFATILFFKAAFVGAGTQTYYNEFFHSNVAFASNYHIMRILLISIQVWLGHSYVFLLVSGIKKGIPEDLYEASSIDGSSQQQKFSKITAPLILQQIAPLLIGQFLFNFNNFGLIFMFSGGDPQPSEFIGEGSPGATDIIISLIFKITTAENAKIGLASAFTMIMSVFIVGLSLIMFLRTKAFKKEE</sequence>
<keyword evidence="4" id="KW-1003">Cell membrane</keyword>
<dbReference type="SUPFAM" id="SSF161098">
    <property type="entry name" value="MetI-like"/>
    <property type="match status" value="1"/>
</dbReference>
<keyword evidence="13" id="KW-1185">Reference proteome</keyword>
<dbReference type="EMBL" id="JASDDP010000015">
    <property type="protein sequence ID" value="MDJ1645763.1"/>
    <property type="molecule type" value="Genomic_DNA"/>
</dbReference>
<feature type="transmembrane region" description="Helical" evidence="9">
    <location>
        <begin position="830"/>
        <end position="853"/>
    </location>
</feature>
<feature type="transmembrane region" description="Helical" evidence="9">
    <location>
        <begin position="683"/>
        <end position="709"/>
    </location>
</feature>
<feature type="transmembrane region" description="Helical" evidence="9">
    <location>
        <begin position="565"/>
        <end position="584"/>
    </location>
</feature>
<protein>
    <submittedName>
        <fullName evidence="12">ABC transporter permease subunit</fullName>
    </submittedName>
</protein>
<dbReference type="PANTHER" id="PTHR47314">
    <property type="entry name" value="MALTOSE/MALTODEXTRIN TRANSPORT SYSTEM PERMEASE PROTEIN MALF"/>
    <property type="match status" value="1"/>
</dbReference>
<dbReference type="Pfam" id="PF00528">
    <property type="entry name" value="BPD_transp_1"/>
    <property type="match status" value="1"/>
</dbReference>
<gene>
    <name evidence="12" type="ORF">QLQ80_01500</name>
</gene>
<name>A0AAJ1UZI2_9MOLU</name>
<evidence type="ECO:0000256" key="5">
    <source>
        <dbReference type="ARBA" id="ARBA00022597"/>
    </source>
</evidence>
<feature type="domain" description="ABC transmembrane type-1" evidence="11">
    <location>
        <begin position="748"/>
        <end position="970"/>
    </location>
</feature>
<keyword evidence="8 9" id="KW-0472">Membrane</keyword>
<feature type="transmembrane region" description="Helical" evidence="9">
    <location>
        <begin position="539"/>
        <end position="558"/>
    </location>
</feature>
<feature type="transmembrane region" description="Helical" evidence="9">
    <location>
        <begin position="949"/>
        <end position="972"/>
    </location>
</feature>
<evidence type="ECO:0000313" key="12">
    <source>
        <dbReference type="EMBL" id="MDJ1645763.1"/>
    </source>
</evidence>
<dbReference type="GO" id="GO:0042956">
    <property type="term" value="P:maltodextrin transmembrane transport"/>
    <property type="evidence" value="ECO:0007669"/>
    <property type="project" value="TreeGrafter"/>
</dbReference>
<feature type="transmembrane region" description="Helical" evidence="9">
    <location>
        <begin position="629"/>
        <end position="651"/>
    </location>
</feature>
<dbReference type="InterPro" id="IPR035277">
    <property type="entry name" value="MalF_N"/>
</dbReference>
<comment type="similarity">
    <text evidence="2">Belongs to the binding-protein-dependent transport system permease family. MalFG subfamily.</text>
</comment>
<dbReference type="AlphaFoldDB" id="A0AAJ1UZI2"/>
<dbReference type="InterPro" id="IPR035906">
    <property type="entry name" value="MetI-like_sf"/>
</dbReference>
<dbReference type="GO" id="GO:0015423">
    <property type="term" value="F:ABC-type maltose transporter activity"/>
    <property type="evidence" value="ECO:0007669"/>
    <property type="project" value="TreeGrafter"/>
</dbReference>
<feature type="coiled-coil region" evidence="10">
    <location>
        <begin position="144"/>
        <end position="204"/>
    </location>
</feature>
<evidence type="ECO:0000256" key="3">
    <source>
        <dbReference type="ARBA" id="ARBA00022448"/>
    </source>
</evidence>
<feature type="transmembrane region" description="Helical" evidence="9">
    <location>
        <begin position="752"/>
        <end position="773"/>
    </location>
</feature>
<keyword evidence="10" id="KW-0175">Coiled coil</keyword>
<keyword evidence="3 9" id="KW-0813">Transport</keyword>
<evidence type="ECO:0000256" key="8">
    <source>
        <dbReference type="ARBA" id="ARBA00023136"/>
    </source>
</evidence>
<evidence type="ECO:0000256" key="1">
    <source>
        <dbReference type="ARBA" id="ARBA00004651"/>
    </source>
</evidence>
<evidence type="ECO:0000256" key="2">
    <source>
        <dbReference type="ARBA" id="ARBA00009047"/>
    </source>
</evidence>
<dbReference type="InterPro" id="IPR000515">
    <property type="entry name" value="MetI-like"/>
</dbReference>
<keyword evidence="5" id="KW-0762">Sugar transport</keyword>
<keyword evidence="6 9" id="KW-0812">Transmembrane</keyword>
<comment type="caution">
    <text evidence="12">The sequence shown here is derived from an EMBL/GenBank/DDBJ whole genome shotgun (WGS) entry which is preliminary data.</text>
</comment>
<dbReference type="InterPro" id="IPR022657">
    <property type="entry name" value="De-COase2_CS"/>
</dbReference>
<dbReference type="PANTHER" id="PTHR47314:SF1">
    <property type="entry name" value="MALTOSE_MALTODEXTRIN TRANSPORT SYSTEM PERMEASE PROTEIN MALF"/>
    <property type="match status" value="1"/>
</dbReference>
<feature type="transmembrane region" description="Helical" evidence="9">
    <location>
        <begin position="785"/>
        <end position="810"/>
    </location>
</feature>
<dbReference type="Gene3D" id="1.20.58.370">
    <property type="entry name" value="MalF N-terminal region-like"/>
    <property type="match status" value="1"/>
</dbReference>
<accession>A0AAJ1UZI2</accession>
<dbReference type="GO" id="GO:1990060">
    <property type="term" value="C:maltose transport complex"/>
    <property type="evidence" value="ECO:0007669"/>
    <property type="project" value="TreeGrafter"/>
</dbReference>
<organism evidence="12 13">
    <name type="scientific">Mycoplasma phocimorsus</name>
    <dbReference type="NCBI Taxonomy" id="3045839"/>
    <lineage>
        <taxon>Bacteria</taxon>
        <taxon>Bacillati</taxon>
        <taxon>Mycoplasmatota</taxon>
        <taxon>Mollicutes</taxon>
        <taxon>Mycoplasmataceae</taxon>
        <taxon>Mycoplasma</taxon>
    </lineage>
</organism>
<evidence type="ECO:0000256" key="4">
    <source>
        <dbReference type="ARBA" id="ARBA00022475"/>
    </source>
</evidence>
<evidence type="ECO:0000256" key="6">
    <source>
        <dbReference type="ARBA" id="ARBA00022692"/>
    </source>
</evidence>
<evidence type="ECO:0000256" key="10">
    <source>
        <dbReference type="SAM" id="Coils"/>
    </source>
</evidence>
<dbReference type="Proteomes" id="UP001224428">
    <property type="component" value="Unassembled WGS sequence"/>
</dbReference>
<evidence type="ECO:0000259" key="11">
    <source>
        <dbReference type="PROSITE" id="PS50928"/>
    </source>
</evidence>
<evidence type="ECO:0000256" key="9">
    <source>
        <dbReference type="RuleBase" id="RU363032"/>
    </source>
</evidence>
<evidence type="ECO:0000313" key="13">
    <source>
        <dbReference type="Proteomes" id="UP001224428"/>
    </source>
</evidence>
<dbReference type="Gene3D" id="1.10.3720.10">
    <property type="entry name" value="MetI-like"/>
    <property type="match status" value="1"/>
</dbReference>
<dbReference type="CDD" id="cd06261">
    <property type="entry name" value="TM_PBP2"/>
    <property type="match status" value="1"/>
</dbReference>